<reference evidence="1" key="1">
    <citation type="submission" date="2022-04" db="EMBL/GenBank/DDBJ databases">
        <title>Hymenobacter sp. isolated from the air.</title>
        <authorList>
            <person name="Won M."/>
            <person name="Lee C.-M."/>
            <person name="Woen H.-Y."/>
            <person name="Kwon S.-W."/>
        </authorList>
    </citation>
    <scope>NUCLEOTIDE SEQUENCE</scope>
    <source>
        <strain evidence="1">5420S-77</strain>
        <plasmid evidence="1">unnamed9</plasmid>
    </source>
</reference>
<gene>
    <name evidence="1" type="ORF">MUN86_30755</name>
</gene>
<accession>A0ABY4GFZ0</accession>
<organism evidence="1 2">
    <name type="scientific">Hymenobacter volaticus</name>
    <dbReference type="NCBI Taxonomy" id="2932254"/>
    <lineage>
        <taxon>Bacteria</taxon>
        <taxon>Pseudomonadati</taxon>
        <taxon>Bacteroidota</taxon>
        <taxon>Cytophagia</taxon>
        <taxon>Cytophagales</taxon>
        <taxon>Hymenobacteraceae</taxon>
        <taxon>Hymenobacter</taxon>
    </lineage>
</organism>
<protein>
    <submittedName>
        <fullName evidence="1">Uncharacterized protein</fullName>
    </submittedName>
</protein>
<name>A0ABY4GFZ0_9BACT</name>
<dbReference type="RefSeq" id="WP_245127734.1">
    <property type="nucleotide sequence ID" value="NZ_CP095070.1"/>
</dbReference>
<dbReference type="EMBL" id="CP095070">
    <property type="protein sequence ID" value="UOQ69885.1"/>
    <property type="molecule type" value="Genomic_DNA"/>
</dbReference>
<evidence type="ECO:0000313" key="1">
    <source>
        <dbReference type="EMBL" id="UOQ69885.1"/>
    </source>
</evidence>
<sequence length="321" mass="35831">MSKWFERHPDILYAEADQLASTSNYEQLQHELSNLFLSVGNILVRANGCLTRFPVAIVYAEATPYALPAVFLLDKPLVETEVKTLATLTCDAAAQVLQQRAKFYFKRHQNPDGSLCLLEQDNLDRHGAEFYDARSIIRRVQQWLTAHLLGQSMPESQEVELHAHYPHRLPVHVLLTAAFYGVGVGRGRFYLLPIDLYATQQEHQLYIGAGLMSDPAPTDGTIIWPHMPQGLRTPQQLARQPGKLKQAIKDNKLLEGYWWSLSSEPPVFADGLVLLQYLTDNASTEGSSPPICCGNPSKIGAITFSLVCVFPTDTHSRNGCC</sequence>
<dbReference type="Proteomes" id="UP000830401">
    <property type="component" value="Plasmid unnamed9"/>
</dbReference>
<proteinExistence type="predicted"/>
<evidence type="ECO:0000313" key="2">
    <source>
        <dbReference type="Proteomes" id="UP000830401"/>
    </source>
</evidence>
<keyword evidence="2" id="KW-1185">Reference proteome</keyword>
<keyword evidence="1" id="KW-0614">Plasmid</keyword>
<geneLocation type="plasmid" evidence="1 2">
    <name>unnamed9</name>
</geneLocation>